<organism evidence="2 3">
    <name type="scientific">Acrobeloides nanus</name>
    <dbReference type="NCBI Taxonomy" id="290746"/>
    <lineage>
        <taxon>Eukaryota</taxon>
        <taxon>Metazoa</taxon>
        <taxon>Ecdysozoa</taxon>
        <taxon>Nematoda</taxon>
        <taxon>Chromadorea</taxon>
        <taxon>Rhabditida</taxon>
        <taxon>Tylenchina</taxon>
        <taxon>Cephalobomorpha</taxon>
        <taxon>Cephaloboidea</taxon>
        <taxon>Cephalobidae</taxon>
        <taxon>Acrobeloides</taxon>
    </lineage>
</organism>
<dbReference type="Proteomes" id="UP000887540">
    <property type="component" value="Unplaced"/>
</dbReference>
<dbReference type="Pfam" id="PF10321">
    <property type="entry name" value="7TM_GPCR_Srt"/>
    <property type="match status" value="1"/>
</dbReference>
<dbReference type="PANTHER" id="PTHR23021">
    <property type="entry name" value="SERPENTINE RECEPTOR, CLASS T"/>
    <property type="match status" value="1"/>
</dbReference>
<dbReference type="WBParaSite" id="ACRNAN_scaffold3114.g14171.t1">
    <property type="protein sequence ID" value="ACRNAN_scaffold3114.g14171.t1"/>
    <property type="gene ID" value="ACRNAN_scaffold3114.g14171"/>
</dbReference>
<protein>
    <submittedName>
        <fullName evidence="3">Uncharacterized protein</fullName>
    </submittedName>
</protein>
<name>A0A914DLE9_9BILA</name>
<dbReference type="InterPro" id="IPR019425">
    <property type="entry name" value="7TM_GPCR_serpentine_rcpt_Srt"/>
</dbReference>
<proteinExistence type="predicted"/>
<evidence type="ECO:0000256" key="1">
    <source>
        <dbReference type="SAM" id="Phobius"/>
    </source>
</evidence>
<feature type="transmembrane region" description="Helical" evidence="1">
    <location>
        <begin position="52"/>
        <end position="73"/>
    </location>
</feature>
<feature type="transmembrane region" description="Helical" evidence="1">
    <location>
        <begin position="94"/>
        <end position="110"/>
    </location>
</feature>
<evidence type="ECO:0000313" key="3">
    <source>
        <dbReference type="WBParaSite" id="ACRNAN_scaffold3114.g14171.t1"/>
    </source>
</evidence>
<dbReference type="SUPFAM" id="SSF81321">
    <property type="entry name" value="Family A G protein-coupled receptor-like"/>
    <property type="match status" value="1"/>
</dbReference>
<feature type="transmembrane region" description="Helical" evidence="1">
    <location>
        <begin position="12"/>
        <end position="32"/>
    </location>
</feature>
<keyword evidence="1" id="KW-1133">Transmembrane helix</keyword>
<keyword evidence="2" id="KW-1185">Reference proteome</keyword>
<evidence type="ECO:0000313" key="2">
    <source>
        <dbReference type="Proteomes" id="UP000887540"/>
    </source>
</evidence>
<keyword evidence="1" id="KW-0472">Membrane</keyword>
<keyword evidence="1" id="KW-0812">Transmembrane</keyword>
<dbReference type="AlphaFoldDB" id="A0A914DLE9"/>
<dbReference type="PANTHER" id="PTHR23021:SF11">
    <property type="entry name" value="SERPENTINE RECEPTOR, CLASS T"/>
    <property type="match status" value="1"/>
</dbReference>
<accession>A0A914DLE9</accession>
<reference evidence="3" key="1">
    <citation type="submission" date="2022-11" db="UniProtKB">
        <authorList>
            <consortium name="WormBaseParasite"/>
        </authorList>
    </citation>
    <scope>IDENTIFICATION</scope>
</reference>
<sequence length="150" mass="17425">MTRREFIQHSCYKLMFFLGIIDMIVLPFNAIIGGISCITGNHFCTNPRFNFIVGVLGTSMWYGGSMTCIILAFDRFCEMCLPKLAKKIFGGRMIYMWLAFPIIYILYSFNEVPLVYNVVHHAFYFDPFYGSNGFENRDVMLIFSVQWKGI</sequence>